<evidence type="ECO:0000313" key="3">
    <source>
        <dbReference type="Proteomes" id="UP000319257"/>
    </source>
</evidence>
<protein>
    <submittedName>
        <fullName evidence="2">Uncharacterized protein</fullName>
    </submittedName>
</protein>
<dbReference type="OrthoDB" id="5073671at2759"/>
<dbReference type="InParanoid" id="A0A507APF8"/>
<proteinExistence type="predicted"/>
<comment type="caution">
    <text evidence="2">The sequence shown here is derived from an EMBL/GenBank/DDBJ whole genome shotgun (WGS) entry which is preliminary data.</text>
</comment>
<gene>
    <name evidence="2" type="ORF">E0L32_009945</name>
</gene>
<dbReference type="RefSeq" id="XP_030990317.1">
    <property type="nucleotide sequence ID" value="XM_031144963.1"/>
</dbReference>
<dbReference type="Proteomes" id="UP000319257">
    <property type="component" value="Unassembled WGS sequence"/>
</dbReference>
<accession>A0A507APF8</accession>
<organism evidence="2 3">
    <name type="scientific">Thyridium curvatum</name>
    <dbReference type="NCBI Taxonomy" id="1093900"/>
    <lineage>
        <taxon>Eukaryota</taxon>
        <taxon>Fungi</taxon>
        <taxon>Dikarya</taxon>
        <taxon>Ascomycota</taxon>
        <taxon>Pezizomycotina</taxon>
        <taxon>Sordariomycetes</taxon>
        <taxon>Sordariomycetidae</taxon>
        <taxon>Thyridiales</taxon>
        <taxon>Thyridiaceae</taxon>
        <taxon>Thyridium</taxon>
    </lineage>
</organism>
<dbReference type="EMBL" id="SKBQ01000076">
    <property type="protein sequence ID" value="TPX08606.1"/>
    <property type="molecule type" value="Genomic_DNA"/>
</dbReference>
<feature type="compositionally biased region" description="Polar residues" evidence="1">
    <location>
        <begin position="24"/>
        <end position="41"/>
    </location>
</feature>
<feature type="region of interest" description="Disordered" evidence="1">
    <location>
        <begin position="1"/>
        <end position="113"/>
    </location>
</feature>
<feature type="compositionally biased region" description="Low complexity" evidence="1">
    <location>
        <begin position="71"/>
        <end position="83"/>
    </location>
</feature>
<sequence length="351" mass="36576">MGVKTKLMSNNPFASKADRDEAGDSSTALPPPSNSGTTNNIPDDLPPPPSYEDAVAGSSRLHLQPPPPTPSASRPPKRSSQQYPLPPLPPSGPSSSSPGGLPPPPRQPASAAAGPIARQFPPAFNVYSDGWGRSFVLGEHQGAPLYAVRLHSGWSGEPDVVLHNGPSADRCPMLAAVDMHSFGGDMTASLPPMPGGGGGGGGGMGGTEVHIDADYGGWHRTYRFQIEVGRPGGGGPVRREAFEWRHSYGDAIASLGGSSHGWKLVRVAKGPPPGAPEGSGFVPGGYVTSDGCEVVAAWTDATMSMSKSAKFTFLGTGNSGLLGERWAVMAVVSALGLWEKERRNNRRRHHT</sequence>
<evidence type="ECO:0000313" key="2">
    <source>
        <dbReference type="EMBL" id="TPX08606.1"/>
    </source>
</evidence>
<dbReference type="AlphaFoldDB" id="A0A507APF8"/>
<keyword evidence="3" id="KW-1185">Reference proteome</keyword>
<name>A0A507APF8_9PEZI</name>
<reference evidence="2 3" key="1">
    <citation type="submission" date="2019-06" db="EMBL/GenBank/DDBJ databases">
        <title>Draft genome sequence of the filamentous fungus Phialemoniopsis curvata isolated from diesel fuel.</title>
        <authorList>
            <person name="Varaljay V.A."/>
            <person name="Lyon W.J."/>
            <person name="Crouch A.L."/>
            <person name="Drake C.E."/>
            <person name="Hollomon J.M."/>
            <person name="Nadeau L.J."/>
            <person name="Nunn H.S."/>
            <person name="Stevenson B.S."/>
            <person name="Bojanowski C.L."/>
            <person name="Crookes-Goodson W.J."/>
        </authorList>
    </citation>
    <scope>NUCLEOTIDE SEQUENCE [LARGE SCALE GENOMIC DNA]</scope>
    <source>
        <strain evidence="2 3">D216</strain>
    </source>
</reference>
<dbReference type="GeneID" id="41977392"/>
<evidence type="ECO:0000256" key="1">
    <source>
        <dbReference type="SAM" id="MobiDB-lite"/>
    </source>
</evidence>